<feature type="region of interest" description="Disordered" evidence="5">
    <location>
        <begin position="1"/>
        <end position="25"/>
    </location>
</feature>
<evidence type="ECO:0000256" key="2">
    <source>
        <dbReference type="ARBA" id="ARBA00022771"/>
    </source>
</evidence>
<dbReference type="PROSITE" id="PS51128">
    <property type="entry name" value="ZF_DKSA_2"/>
    <property type="match status" value="1"/>
</dbReference>
<evidence type="ECO:0000256" key="3">
    <source>
        <dbReference type="ARBA" id="ARBA00022833"/>
    </source>
</evidence>
<protein>
    <submittedName>
        <fullName evidence="7">TraR/DksA C4-type zinc finger protein</fullName>
    </submittedName>
</protein>
<comment type="caution">
    <text evidence="7">The sequence shown here is derived from an EMBL/GenBank/DDBJ whole genome shotgun (WGS) entry which is preliminary data.</text>
</comment>
<dbReference type="Proteomes" id="UP000640489">
    <property type="component" value="Unassembled WGS sequence"/>
</dbReference>
<accession>A0A930V872</accession>
<sequence length="118" mass="12884">MAQRSFRAQQLQQLGEDPPEAEPDAARSEIHMALQAAARSALRDIDAALRRIRRGNYGRCPTCGDALSVERLRAVPMTSHCERCQRAAANAAAAAPKRRTAADTPSRHPREEGASHDD</sequence>
<evidence type="ECO:0000313" key="7">
    <source>
        <dbReference type="EMBL" id="MBF4762684.1"/>
    </source>
</evidence>
<dbReference type="AlphaFoldDB" id="A0A930V872"/>
<dbReference type="PANTHER" id="PTHR33823">
    <property type="entry name" value="RNA POLYMERASE-BINDING TRANSCRIPTION FACTOR DKSA-RELATED"/>
    <property type="match status" value="1"/>
</dbReference>
<evidence type="ECO:0000313" key="8">
    <source>
        <dbReference type="Proteomes" id="UP000640489"/>
    </source>
</evidence>
<dbReference type="PANTHER" id="PTHR33823:SF4">
    <property type="entry name" value="GENERAL STRESS PROTEIN 16O"/>
    <property type="match status" value="1"/>
</dbReference>
<evidence type="ECO:0000256" key="1">
    <source>
        <dbReference type="ARBA" id="ARBA00022723"/>
    </source>
</evidence>
<dbReference type="InterPro" id="IPR000962">
    <property type="entry name" value="Znf_DskA_TraR"/>
</dbReference>
<keyword evidence="8" id="KW-1185">Reference proteome</keyword>
<keyword evidence="2" id="KW-0863">Zinc-finger</keyword>
<feature type="domain" description="Zinc finger DksA/TraR C4-type" evidence="6">
    <location>
        <begin position="55"/>
        <end position="87"/>
    </location>
</feature>
<feature type="compositionally biased region" description="Polar residues" evidence="5">
    <location>
        <begin position="1"/>
        <end position="13"/>
    </location>
</feature>
<dbReference type="Pfam" id="PF01258">
    <property type="entry name" value="zf-dskA_traR"/>
    <property type="match status" value="1"/>
</dbReference>
<reference evidence="7" key="1">
    <citation type="submission" date="2020-11" db="EMBL/GenBank/DDBJ databases">
        <title>Nocardioides sp. nov., isolated from Soil of Cynanchum wilfordii Hemsley rhizosphere.</title>
        <authorList>
            <person name="Lee J.-S."/>
            <person name="Suh M.K."/>
            <person name="Kim J.-S."/>
        </authorList>
    </citation>
    <scope>NUCLEOTIDE SEQUENCE</scope>
    <source>
        <strain evidence="7">KCTC 19275</strain>
    </source>
</reference>
<evidence type="ECO:0000256" key="5">
    <source>
        <dbReference type="SAM" id="MobiDB-lite"/>
    </source>
</evidence>
<feature type="region of interest" description="Disordered" evidence="5">
    <location>
        <begin position="89"/>
        <end position="118"/>
    </location>
</feature>
<dbReference type="SUPFAM" id="SSF57716">
    <property type="entry name" value="Glucocorticoid receptor-like (DNA-binding domain)"/>
    <property type="match status" value="1"/>
</dbReference>
<organism evidence="7 8">
    <name type="scientific">Nocardioides islandensis</name>
    <dbReference type="NCBI Taxonomy" id="433663"/>
    <lineage>
        <taxon>Bacteria</taxon>
        <taxon>Bacillati</taxon>
        <taxon>Actinomycetota</taxon>
        <taxon>Actinomycetes</taxon>
        <taxon>Propionibacteriales</taxon>
        <taxon>Nocardioidaceae</taxon>
        <taxon>Nocardioides</taxon>
    </lineage>
</organism>
<feature type="zinc finger region" description="dksA C4-type" evidence="4">
    <location>
        <begin position="60"/>
        <end position="84"/>
    </location>
</feature>
<keyword evidence="1" id="KW-0479">Metal-binding</keyword>
<dbReference type="GO" id="GO:0008270">
    <property type="term" value="F:zinc ion binding"/>
    <property type="evidence" value="ECO:0007669"/>
    <property type="project" value="UniProtKB-KW"/>
</dbReference>
<dbReference type="Gene3D" id="1.20.120.910">
    <property type="entry name" value="DksA, coiled-coil domain"/>
    <property type="match status" value="1"/>
</dbReference>
<feature type="compositionally biased region" description="Basic and acidic residues" evidence="5">
    <location>
        <begin position="105"/>
        <end position="118"/>
    </location>
</feature>
<evidence type="ECO:0000256" key="4">
    <source>
        <dbReference type="PROSITE-ProRule" id="PRU00510"/>
    </source>
</evidence>
<keyword evidence="3" id="KW-0862">Zinc</keyword>
<gene>
    <name evidence="7" type="ORF">ISU07_06060</name>
</gene>
<name>A0A930V872_9ACTN</name>
<dbReference type="EMBL" id="JADKPN010000002">
    <property type="protein sequence ID" value="MBF4762684.1"/>
    <property type="molecule type" value="Genomic_DNA"/>
</dbReference>
<proteinExistence type="predicted"/>
<evidence type="ECO:0000259" key="6">
    <source>
        <dbReference type="Pfam" id="PF01258"/>
    </source>
</evidence>